<organism evidence="1 2">
    <name type="scientific">Tenebrio molitor</name>
    <name type="common">Yellow mealworm beetle</name>
    <dbReference type="NCBI Taxonomy" id="7067"/>
    <lineage>
        <taxon>Eukaryota</taxon>
        <taxon>Metazoa</taxon>
        <taxon>Ecdysozoa</taxon>
        <taxon>Arthropoda</taxon>
        <taxon>Hexapoda</taxon>
        <taxon>Insecta</taxon>
        <taxon>Pterygota</taxon>
        <taxon>Neoptera</taxon>
        <taxon>Endopterygota</taxon>
        <taxon>Coleoptera</taxon>
        <taxon>Polyphaga</taxon>
        <taxon>Cucujiformia</taxon>
        <taxon>Tenebrionidae</taxon>
        <taxon>Tenebrio</taxon>
    </lineage>
</organism>
<protein>
    <submittedName>
        <fullName evidence="1">Uncharacterized protein</fullName>
    </submittedName>
</protein>
<dbReference type="EMBL" id="JABDTM020023052">
    <property type="protein sequence ID" value="KAH0815472.1"/>
    <property type="molecule type" value="Genomic_DNA"/>
</dbReference>
<dbReference type="AlphaFoldDB" id="A0A8J6HJG4"/>
<reference evidence="1" key="1">
    <citation type="journal article" date="2020" name="J Insects Food Feed">
        <title>The yellow mealworm (Tenebrio molitor) genome: a resource for the emerging insects as food and feed industry.</title>
        <authorList>
            <person name="Eriksson T."/>
            <person name="Andere A."/>
            <person name="Kelstrup H."/>
            <person name="Emery V."/>
            <person name="Picard C."/>
        </authorList>
    </citation>
    <scope>NUCLEOTIDE SEQUENCE</scope>
    <source>
        <strain evidence="1">Stoneville</strain>
        <tissue evidence="1">Whole head</tissue>
    </source>
</reference>
<name>A0A8J6HJG4_TENMO</name>
<sequence length="118" mass="13204">METSHGFLSQGAPKRKAWEQDKYSVIVNSSVARPDGSDSRILLLLVAVLVVDPQLSVVGVVLKNFRELLHHPRDDISDVSCDVLGVWLRMRRILTHLRDSAAQVRIRDRASHGARLGE</sequence>
<keyword evidence="2" id="KW-1185">Reference proteome</keyword>
<evidence type="ECO:0000313" key="2">
    <source>
        <dbReference type="Proteomes" id="UP000719412"/>
    </source>
</evidence>
<dbReference type="Proteomes" id="UP000719412">
    <property type="component" value="Unassembled WGS sequence"/>
</dbReference>
<proteinExistence type="predicted"/>
<gene>
    <name evidence="1" type="ORF">GEV33_007320</name>
</gene>
<comment type="caution">
    <text evidence="1">The sequence shown here is derived from an EMBL/GenBank/DDBJ whole genome shotgun (WGS) entry which is preliminary data.</text>
</comment>
<evidence type="ECO:0000313" key="1">
    <source>
        <dbReference type="EMBL" id="KAH0815472.1"/>
    </source>
</evidence>
<accession>A0A8J6HJG4</accession>
<reference evidence="1" key="2">
    <citation type="submission" date="2021-08" db="EMBL/GenBank/DDBJ databases">
        <authorList>
            <person name="Eriksson T."/>
        </authorList>
    </citation>
    <scope>NUCLEOTIDE SEQUENCE</scope>
    <source>
        <strain evidence="1">Stoneville</strain>
        <tissue evidence="1">Whole head</tissue>
    </source>
</reference>